<comment type="caution">
    <text evidence="1">The sequence shown here is derived from an EMBL/GenBank/DDBJ whole genome shotgun (WGS) entry which is preliminary data.</text>
</comment>
<proteinExistence type="predicted"/>
<sequence>MSIYPQQQAYSQPPFPHAYLPQPPSYALPSSSVYPVDPATFRSDYTARLAGLTDNSRLIIQGLSMYAHDFSRWGDVVTQCIEAHIRRVPPEIKLPAFYLIDALSKNVFDPYAGHFASIVVPLFLETYQHVDQQTRGKMEEMLLTWRTGSPNGRELFGVGPQVAIERGIWPSNPAHGSSHSVNAFVSKSQVLSELEFTLRQKERSLQNNPYDPVAQNHISILSQLRRLVEAGVSQEELAQILAQLRTLVRPTPTNAAPQPSIPKYTNAVSYPPSFTYHQTVVPAGASLPHAQYSQHHGLIYPNPAQQFQTSDGSRSSAMNAVVPSTAPPAISNISGLFEALVKAGVVSATSTSPGAGSTAQVQDDIQNQPRYVQGLSESKVEDTRAYRKALLAEDVKFSSAEISRHRPNIVHFLYDRMPVQCKQCGLRFSDTALGKKAMQEHLDMHFRQNRKASQSVGRGHSRTWFLGVEDWIHDMPYSSSDKDAGPSSRLSNTKAIAIAESAKRDAELRARFVVVPSGDEAKHVTCPICKEVFKSEFNEDDEEWIWRNALKIDDKIYHATCHAEALATSGSLTARLRQGFASSRSGTPDAPSLRATPPRLGKAESLPATSKTGVKRKVEGDIDSHSGSPPLKKVILASA</sequence>
<protein>
    <submittedName>
        <fullName evidence="1">Uncharacterized protein</fullName>
    </submittedName>
</protein>
<dbReference type="EMBL" id="JAGFNK010000011">
    <property type="protein sequence ID" value="KAI9512226.1"/>
    <property type="molecule type" value="Genomic_DNA"/>
</dbReference>
<gene>
    <name evidence="1" type="ORF">F5148DRAFT_1164952</name>
</gene>
<dbReference type="Proteomes" id="UP001207468">
    <property type="component" value="Unassembled WGS sequence"/>
</dbReference>
<evidence type="ECO:0000313" key="2">
    <source>
        <dbReference type="Proteomes" id="UP001207468"/>
    </source>
</evidence>
<evidence type="ECO:0000313" key="1">
    <source>
        <dbReference type="EMBL" id="KAI9512226.1"/>
    </source>
</evidence>
<reference evidence="1" key="1">
    <citation type="submission" date="2021-03" db="EMBL/GenBank/DDBJ databases">
        <title>Evolutionary priming and transition to the ectomycorrhizal habit in an iconic lineage of mushroom-forming fungi: is preadaptation a requirement?</title>
        <authorList>
            <consortium name="DOE Joint Genome Institute"/>
            <person name="Looney B.P."/>
            <person name="Miyauchi S."/>
            <person name="Morin E."/>
            <person name="Drula E."/>
            <person name="Courty P.E."/>
            <person name="Chicoki N."/>
            <person name="Fauchery L."/>
            <person name="Kohler A."/>
            <person name="Kuo A."/>
            <person name="LaButti K."/>
            <person name="Pangilinan J."/>
            <person name="Lipzen A."/>
            <person name="Riley R."/>
            <person name="Andreopoulos W."/>
            <person name="He G."/>
            <person name="Johnson J."/>
            <person name="Barry K.W."/>
            <person name="Grigoriev I.V."/>
            <person name="Nagy L."/>
            <person name="Hibbett D."/>
            <person name="Henrissat B."/>
            <person name="Matheny P.B."/>
            <person name="Labbe J."/>
            <person name="Martin A.F."/>
        </authorList>
    </citation>
    <scope>NUCLEOTIDE SEQUENCE</scope>
    <source>
        <strain evidence="1">BPL698</strain>
    </source>
</reference>
<accession>A0ACC0UKX0</accession>
<keyword evidence="2" id="KW-1185">Reference proteome</keyword>
<name>A0ACC0UKX0_9AGAM</name>
<organism evidence="1 2">
    <name type="scientific">Russula earlei</name>
    <dbReference type="NCBI Taxonomy" id="71964"/>
    <lineage>
        <taxon>Eukaryota</taxon>
        <taxon>Fungi</taxon>
        <taxon>Dikarya</taxon>
        <taxon>Basidiomycota</taxon>
        <taxon>Agaricomycotina</taxon>
        <taxon>Agaricomycetes</taxon>
        <taxon>Russulales</taxon>
        <taxon>Russulaceae</taxon>
        <taxon>Russula</taxon>
    </lineage>
</organism>